<dbReference type="PANTHER" id="PTHR11842">
    <property type="entry name" value="MITOTIC SPINDLE ASSEMBLY CHECKPOINT PROTEIN MAD2"/>
    <property type="match status" value="1"/>
</dbReference>
<protein>
    <submittedName>
        <fullName evidence="2">Putative mitotic spindle checkpoint protein</fullName>
    </submittedName>
</protein>
<dbReference type="InterPro" id="IPR045091">
    <property type="entry name" value="Mad2-like"/>
</dbReference>
<proteinExistence type="predicted"/>
<feature type="domain" description="HORMA" evidence="1">
    <location>
        <begin position="8"/>
        <end position="201"/>
    </location>
</feature>
<reference evidence="2" key="1">
    <citation type="submission" date="2017-01" db="EMBL/GenBank/DDBJ databases">
        <title>A deep insight into the sialotranscriptome of adult male and female Cluex tarsalis mosquitoes.</title>
        <authorList>
            <person name="Ribeiro J.M."/>
            <person name="Moreira F."/>
            <person name="Bernard K.A."/>
            <person name="Calvo E."/>
        </authorList>
    </citation>
    <scope>NUCLEOTIDE SEQUENCE</scope>
    <source>
        <strain evidence="2">Kern County</strain>
        <tissue evidence="2">Salivary glands</tissue>
    </source>
</reference>
<dbReference type="InterPro" id="IPR036570">
    <property type="entry name" value="HORMA_dom_sf"/>
</dbReference>
<dbReference type="PROSITE" id="PS50815">
    <property type="entry name" value="HORMA"/>
    <property type="match status" value="1"/>
</dbReference>
<dbReference type="GO" id="GO:0016035">
    <property type="term" value="C:zeta DNA polymerase complex"/>
    <property type="evidence" value="ECO:0007669"/>
    <property type="project" value="TreeGrafter"/>
</dbReference>
<dbReference type="Pfam" id="PF02301">
    <property type="entry name" value="HORMA"/>
    <property type="match status" value="1"/>
</dbReference>
<dbReference type="SUPFAM" id="SSF56019">
    <property type="entry name" value="The spindle assembly checkpoint protein mad2"/>
    <property type="match status" value="1"/>
</dbReference>
<sequence>MNSIKEGDVETDTIIELLEIFIHSILFARELYPAAVFRPRRAYNIPVQISIFKPLNDYLEKSLRAARELKRQRKLHKVELLVYKDDSAGLLESYVLELEDREFSLESDEHMIQLEEQIRRSLLNLDRQLKALRKLPSAATFKILLHTTKAAFVRLGNDPRLQSAPFVQDAGQEVGHKTNTQLLPVSHTTTVGMQFYVEEYL</sequence>
<dbReference type="InterPro" id="IPR003511">
    <property type="entry name" value="HORMA_dom"/>
</dbReference>
<dbReference type="EMBL" id="GFDL01014605">
    <property type="protein sequence ID" value="JAV20440.1"/>
    <property type="molecule type" value="Transcribed_RNA"/>
</dbReference>
<organism evidence="2">
    <name type="scientific">Culex tarsalis</name>
    <name type="common">Encephalitis mosquito</name>
    <dbReference type="NCBI Taxonomy" id="7177"/>
    <lineage>
        <taxon>Eukaryota</taxon>
        <taxon>Metazoa</taxon>
        <taxon>Ecdysozoa</taxon>
        <taxon>Arthropoda</taxon>
        <taxon>Hexapoda</taxon>
        <taxon>Insecta</taxon>
        <taxon>Pterygota</taxon>
        <taxon>Neoptera</taxon>
        <taxon>Endopterygota</taxon>
        <taxon>Diptera</taxon>
        <taxon>Nematocera</taxon>
        <taxon>Culicoidea</taxon>
        <taxon>Culicidae</taxon>
        <taxon>Culicinae</taxon>
        <taxon>Culicini</taxon>
        <taxon>Culex</taxon>
        <taxon>Culex</taxon>
    </lineage>
</organism>
<dbReference type="PANTHER" id="PTHR11842:SF10">
    <property type="entry name" value="MITOTIC SPINDLE ASSEMBLY CHECKPOINT PROTEIN MAD2B"/>
    <property type="match status" value="1"/>
</dbReference>
<name>A0A1Q3EYS3_CULTA</name>
<evidence type="ECO:0000313" key="2">
    <source>
        <dbReference type="EMBL" id="JAV20440.1"/>
    </source>
</evidence>
<dbReference type="AlphaFoldDB" id="A0A1Q3EYS3"/>
<evidence type="ECO:0000259" key="1">
    <source>
        <dbReference type="PROSITE" id="PS50815"/>
    </source>
</evidence>
<accession>A0A1Q3EYS3</accession>
<dbReference type="Gene3D" id="3.30.900.10">
    <property type="entry name" value="HORMA domain"/>
    <property type="match status" value="1"/>
</dbReference>